<keyword evidence="2" id="KW-1185">Reference proteome</keyword>
<evidence type="ECO:0000313" key="2">
    <source>
        <dbReference type="Proteomes" id="UP000327013"/>
    </source>
</evidence>
<gene>
    <name evidence="1" type="ORF">FH972_009860</name>
</gene>
<reference evidence="1 2" key="1">
    <citation type="submission" date="2019-06" db="EMBL/GenBank/DDBJ databases">
        <title>A chromosomal-level reference genome of Carpinus fangiana (Coryloideae, Betulaceae).</title>
        <authorList>
            <person name="Yang X."/>
            <person name="Wang Z."/>
            <person name="Zhang L."/>
            <person name="Hao G."/>
            <person name="Liu J."/>
            <person name="Yang Y."/>
        </authorList>
    </citation>
    <scope>NUCLEOTIDE SEQUENCE [LARGE SCALE GENOMIC DNA]</scope>
    <source>
        <strain evidence="1">Cfa_2016G</strain>
        <tissue evidence="1">Leaf</tissue>
    </source>
</reference>
<dbReference type="Proteomes" id="UP000327013">
    <property type="component" value="Chromosome 4"/>
</dbReference>
<proteinExistence type="predicted"/>
<accession>A0A660KSN5</accession>
<evidence type="ECO:0000313" key="1">
    <source>
        <dbReference type="EMBL" id="KAE8037259.1"/>
    </source>
</evidence>
<organism evidence="1 2">
    <name type="scientific">Carpinus fangiana</name>
    <dbReference type="NCBI Taxonomy" id="176857"/>
    <lineage>
        <taxon>Eukaryota</taxon>
        <taxon>Viridiplantae</taxon>
        <taxon>Streptophyta</taxon>
        <taxon>Embryophyta</taxon>
        <taxon>Tracheophyta</taxon>
        <taxon>Spermatophyta</taxon>
        <taxon>Magnoliopsida</taxon>
        <taxon>eudicotyledons</taxon>
        <taxon>Gunneridae</taxon>
        <taxon>Pentapetalae</taxon>
        <taxon>rosids</taxon>
        <taxon>fabids</taxon>
        <taxon>Fagales</taxon>
        <taxon>Betulaceae</taxon>
        <taxon>Carpinus</taxon>
    </lineage>
</organism>
<dbReference type="EMBL" id="CM017324">
    <property type="protein sequence ID" value="KAE8037259.1"/>
    <property type="molecule type" value="Genomic_DNA"/>
</dbReference>
<sequence length="62" mass="6653">MLSVSSGDYAWIELAFDAVAWALIGQNVGSYSGFRAPPGCGFEYGMASEKMDRVLLDCVVIS</sequence>
<protein>
    <submittedName>
        <fullName evidence="1">Uncharacterized protein</fullName>
    </submittedName>
</protein>
<name>A0A660KSN5_9ROSI</name>
<dbReference type="AlphaFoldDB" id="A0A660KSN5"/>